<dbReference type="Proteomes" id="UP000053477">
    <property type="component" value="Unassembled WGS sequence"/>
</dbReference>
<dbReference type="AlphaFoldDB" id="A0A0H2RYM2"/>
<proteinExistence type="predicted"/>
<dbReference type="InParanoid" id="A0A0H2RYM2"/>
<gene>
    <name evidence="1" type="ORF">SCHPADRAFT_303802</name>
</gene>
<dbReference type="STRING" id="27342.A0A0H2RYM2"/>
<dbReference type="EMBL" id="KQ085941">
    <property type="protein sequence ID" value="KLO14588.1"/>
    <property type="molecule type" value="Genomic_DNA"/>
</dbReference>
<evidence type="ECO:0000313" key="1">
    <source>
        <dbReference type="EMBL" id="KLO14588.1"/>
    </source>
</evidence>
<protein>
    <submittedName>
        <fullName evidence="1">Uncharacterized protein</fullName>
    </submittedName>
</protein>
<reference evidence="1 2" key="1">
    <citation type="submission" date="2015-04" db="EMBL/GenBank/DDBJ databases">
        <title>Complete genome sequence of Schizopora paradoxa KUC8140, a cosmopolitan wood degrader in East Asia.</title>
        <authorList>
            <consortium name="DOE Joint Genome Institute"/>
            <person name="Min B."/>
            <person name="Park H."/>
            <person name="Jang Y."/>
            <person name="Kim J.-J."/>
            <person name="Kim K.H."/>
            <person name="Pangilinan J."/>
            <person name="Lipzen A."/>
            <person name="Riley R."/>
            <person name="Grigoriev I.V."/>
            <person name="Spatafora J.W."/>
            <person name="Choi I.-G."/>
        </authorList>
    </citation>
    <scope>NUCLEOTIDE SEQUENCE [LARGE SCALE GENOMIC DNA]</scope>
    <source>
        <strain evidence="1 2">KUC8140</strain>
    </source>
</reference>
<organism evidence="1 2">
    <name type="scientific">Schizopora paradoxa</name>
    <dbReference type="NCBI Taxonomy" id="27342"/>
    <lineage>
        <taxon>Eukaryota</taxon>
        <taxon>Fungi</taxon>
        <taxon>Dikarya</taxon>
        <taxon>Basidiomycota</taxon>
        <taxon>Agaricomycotina</taxon>
        <taxon>Agaricomycetes</taxon>
        <taxon>Hymenochaetales</taxon>
        <taxon>Schizoporaceae</taxon>
        <taxon>Schizopora</taxon>
    </lineage>
</organism>
<accession>A0A0H2RYM2</accession>
<sequence length="137" mass="14700">MPKVNTTIDVFSPLITYSPSNGWIPGNLTADPKGRLYQDGTFITTTVNGSTASFSFDGTGIWLFGAKRGNHGNYSVTLDGNTNTFSGTSDTDVLQTPLFGASNLSHGLHNIVLTNVPLSSSHDFTDLDYVWDSVYSA</sequence>
<name>A0A0H2RYM2_9AGAM</name>
<keyword evidence="2" id="KW-1185">Reference proteome</keyword>
<evidence type="ECO:0000313" key="2">
    <source>
        <dbReference type="Proteomes" id="UP000053477"/>
    </source>
</evidence>
<dbReference type="OrthoDB" id="2563669at2759"/>
<dbReference type="Gene3D" id="2.60.120.260">
    <property type="entry name" value="Galactose-binding domain-like"/>
    <property type="match status" value="1"/>
</dbReference>